<gene>
    <name evidence="1" type="ORF">AWOD_p920_51</name>
</gene>
<keyword evidence="1" id="KW-0614">Plasmid</keyword>
<evidence type="ECO:0000313" key="2">
    <source>
        <dbReference type="Proteomes" id="UP000032427"/>
    </source>
</evidence>
<dbReference type="PATRIC" id="fig|80852.17.peg.4214"/>
<dbReference type="Proteomes" id="UP000032427">
    <property type="component" value="Plasmid pAWOD920"/>
</dbReference>
<proteinExistence type="predicted"/>
<protein>
    <submittedName>
        <fullName evidence="1">Uncharacterized protein</fullName>
    </submittedName>
</protein>
<reference evidence="2" key="1">
    <citation type="submission" date="2014-09" db="EMBL/GenBank/DDBJ databases">
        <authorList>
            <person name="Hjerde E."/>
        </authorList>
    </citation>
    <scope>NUCLEOTIDE SEQUENCE [LARGE SCALE GENOMIC DNA]</scope>
    <source>
        <strain evidence="2">06/09/139</strain>
        <plasmid evidence="2">pAWOD920</plasmid>
    </source>
</reference>
<dbReference type="AlphaFoldDB" id="A0A090I8L1"/>
<organism evidence="1 2">
    <name type="scientific">Aliivibrio wodanis</name>
    <dbReference type="NCBI Taxonomy" id="80852"/>
    <lineage>
        <taxon>Bacteria</taxon>
        <taxon>Pseudomonadati</taxon>
        <taxon>Pseudomonadota</taxon>
        <taxon>Gammaproteobacteria</taxon>
        <taxon>Vibrionales</taxon>
        <taxon>Vibrionaceae</taxon>
        <taxon>Aliivibrio</taxon>
    </lineage>
</organism>
<name>A0A090I8L1_9GAMM</name>
<dbReference type="KEGG" id="awd:AWOD_p920_51"/>
<dbReference type="HOGENOM" id="CLU_1217736_0_0_6"/>
<geneLocation type="plasmid" evidence="1 2">
    <name>pAWOD920</name>
</geneLocation>
<accession>A0A090I8L1</accession>
<dbReference type="OrthoDB" id="9787787at2"/>
<dbReference type="EMBL" id="LN554848">
    <property type="protein sequence ID" value="CED57976.1"/>
    <property type="molecule type" value="Genomic_DNA"/>
</dbReference>
<dbReference type="GeneID" id="28543621"/>
<sequence length="227" mass="26872">MEFSIDFYKHYINVYEKNITTFEHILTDSDLTDRLYYEKTYYEILSKLYITENDDMYDSAQNFISEMNKDIPDDKCKDFPYLLGLLNGYYKIFLIKIKSAEKDIYINEAIEFLHGYAIELNDLYDELATCKEDFDVIPYSLSTKIHDEMDILYQSINPIADNLKSYFLTSRHGGARLNAGRKKEEPTRQMRVPESLYTLINDLKIAYKDLTDEDKETCRSSLKDIFK</sequence>
<keyword evidence="2" id="KW-1185">Reference proteome</keyword>
<evidence type="ECO:0000313" key="1">
    <source>
        <dbReference type="EMBL" id="CED57976.1"/>
    </source>
</evidence>